<proteinExistence type="predicted"/>
<dbReference type="Pfam" id="PF04264">
    <property type="entry name" value="YceI"/>
    <property type="match status" value="1"/>
</dbReference>
<dbReference type="OrthoDB" id="9794147at2"/>
<dbReference type="Proteomes" id="UP000236592">
    <property type="component" value="Chromosome"/>
</dbReference>
<evidence type="ECO:0000259" key="1">
    <source>
        <dbReference type="SMART" id="SM00867"/>
    </source>
</evidence>
<dbReference type="KEGG" id="taj:C1A40_13740"/>
<evidence type="ECO:0000313" key="2">
    <source>
        <dbReference type="EMBL" id="AUS06440.1"/>
    </source>
</evidence>
<accession>A0A2I7SKP2</accession>
<sequence length="194" mass="21183">MEKQKRKTKGLLSFLALLFVSINLIQAQELKLVNSESILKIYGTSSIHDWHEEAESQSGKLVFSDLENGKIEALSVAIETESLKSGKSGMDKNTYKALNSKKHKQITFQLTKVESVSAKGNGVFDVKIVGDLTIAGTKKSIALNFKLVGNGGKATIEGEKKIKMTQFNVEPPTAMLGAITTGDDLTIKFKTTFK</sequence>
<dbReference type="SMART" id="SM00867">
    <property type="entry name" value="YceI"/>
    <property type="match status" value="1"/>
</dbReference>
<keyword evidence="3" id="KW-1185">Reference proteome</keyword>
<name>A0A2I7SKP2_9FLAO</name>
<dbReference type="AlphaFoldDB" id="A0A2I7SKP2"/>
<dbReference type="RefSeq" id="WP_102996391.1">
    <property type="nucleotide sequence ID" value="NZ_CP025938.1"/>
</dbReference>
<gene>
    <name evidence="2" type="ORF">C1A40_13740</name>
</gene>
<protein>
    <submittedName>
        <fullName evidence="2">YceI family protein</fullName>
    </submittedName>
</protein>
<dbReference type="PANTHER" id="PTHR34406:SF1">
    <property type="entry name" value="PROTEIN YCEI"/>
    <property type="match status" value="1"/>
</dbReference>
<organism evidence="2 3">
    <name type="scientific">Pseudotamlana carrageenivorans</name>
    <dbReference type="NCBI Taxonomy" id="2069432"/>
    <lineage>
        <taxon>Bacteria</taxon>
        <taxon>Pseudomonadati</taxon>
        <taxon>Bacteroidota</taxon>
        <taxon>Flavobacteriia</taxon>
        <taxon>Flavobacteriales</taxon>
        <taxon>Flavobacteriaceae</taxon>
        <taxon>Pseudotamlana</taxon>
    </lineage>
</organism>
<feature type="domain" description="Lipid/polyisoprenoid-binding YceI-like" evidence="1">
    <location>
        <begin position="29"/>
        <end position="194"/>
    </location>
</feature>
<dbReference type="InterPro" id="IPR007372">
    <property type="entry name" value="Lipid/polyisoprenoid-bd_YceI"/>
</dbReference>
<dbReference type="Gene3D" id="2.40.128.110">
    <property type="entry name" value="Lipid/polyisoprenoid-binding, YceI-like"/>
    <property type="match status" value="1"/>
</dbReference>
<dbReference type="SUPFAM" id="SSF101874">
    <property type="entry name" value="YceI-like"/>
    <property type="match status" value="1"/>
</dbReference>
<dbReference type="EMBL" id="CP025938">
    <property type="protein sequence ID" value="AUS06440.1"/>
    <property type="molecule type" value="Genomic_DNA"/>
</dbReference>
<dbReference type="InterPro" id="IPR036761">
    <property type="entry name" value="TTHA0802/YceI-like_sf"/>
</dbReference>
<dbReference type="PANTHER" id="PTHR34406">
    <property type="entry name" value="PROTEIN YCEI"/>
    <property type="match status" value="1"/>
</dbReference>
<reference evidence="3" key="1">
    <citation type="submission" date="2018-01" db="EMBL/GenBank/DDBJ databases">
        <title>Complete genome of Tamlana sp. UJ94.</title>
        <authorList>
            <person name="Jung J."/>
            <person name="Chung D."/>
            <person name="Bae S.S."/>
            <person name="Baek K."/>
        </authorList>
    </citation>
    <scope>NUCLEOTIDE SEQUENCE [LARGE SCALE GENOMIC DNA]</scope>
    <source>
        <strain evidence="3">UJ94</strain>
    </source>
</reference>
<evidence type="ECO:0000313" key="3">
    <source>
        <dbReference type="Proteomes" id="UP000236592"/>
    </source>
</evidence>